<name>A0A2K9E0Y0_9FIRM</name>
<dbReference type="OrthoDB" id="9778037at2"/>
<evidence type="ECO:0000313" key="5">
    <source>
        <dbReference type="Proteomes" id="UP000233534"/>
    </source>
</evidence>
<evidence type="ECO:0000313" key="4">
    <source>
        <dbReference type="EMBL" id="PQQ67361.1"/>
    </source>
</evidence>
<evidence type="ECO:0000259" key="2">
    <source>
        <dbReference type="Pfam" id="PF01882"/>
    </source>
</evidence>
<keyword evidence="5" id="KW-1185">Reference proteome</keyword>
<protein>
    <submittedName>
        <fullName evidence="4">DUF58 domain-containing protein</fullName>
    </submittedName>
</protein>
<dbReference type="PANTHER" id="PTHR34351:SF2">
    <property type="entry name" value="DUF58 DOMAIN-CONTAINING PROTEIN"/>
    <property type="match status" value="1"/>
</dbReference>
<reference evidence="4 6" key="2">
    <citation type="journal article" date="2018" name="Syst. Appl. Microbiol.">
        <title>Characterization and high-quality draft genome sequence of Herbivorax saccincola A7, an anaerobic, alkaliphilic, thermophilic, cellulolytic, and xylanolytic bacterium.</title>
        <authorList>
            <person name="Aikawa S."/>
            <person name="Baramee S."/>
            <person name="Sermsathanaswadi J."/>
            <person name="Thianheng P."/>
            <person name="Tachaapaikoon C."/>
            <person name="Shikata A."/>
            <person name="Waeonukul R."/>
            <person name="Pason P."/>
            <person name="Ratanakhanokchai K."/>
            <person name="Kosugi A."/>
        </authorList>
    </citation>
    <scope>NUCLEOTIDE SEQUENCE [LARGE SCALE GENOMIC DNA]</scope>
    <source>
        <strain evidence="4 6">A7</strain>
    </source>
</reference>
<dbReference type="Pfam" id="PF01882">
    <property type="entry name" value="DUF58"/>
    <property type="match status" value="1"/>
</dbReference>
<accession>A0A2K9E0Y0</accession>
<dbReference type="Proteomes" id="UP000239720">
    <property type="component" value="Unassembled WGS sequence"/>
</dbReference>
<dbReference type="PANTHER" id="PTHR34351">
    <property type="entry name" value="SLR1927 PROTEIN-RELATED"/>
    <property type="match status" value="1"/>
</dbReference>
<dbReference type="InterPro" id="IPR002881">
    <property type="entry name" value="DUF58"/>
</dbReference>
<feature type="transmembrane region" description="Helical" evidence="1">
    <location>
        <begin position="29"/>
        <end position="50"/>
    </location>
</feature>
<feature type="transmembrane region" description="Helical" evidence="1">
    <location>
        <begin position="7"/>
        <end position="23"/>
    </location>
</feature>
<dbReference type="RefSeq" id="WP_101300789.1">
    <property type="nucleotide sequence ID" value="NZ_CP025197.1"/>
</dbReference>
<evidence type="ECO:0000256" key="1">
    <source>
        <dbReference type="SAM" id="Phobius"/>
    </source>
</evidence>
<dbReference type="Proteomes" id="UP000233534">
    <property type="component" value="Chromosome"/>
</dbReference>
<proteinExistence type="predicted"/>
<dbReference type="EMBL" id="NEMB01000003">
    <property type="protein sequence ID" value="PQQ67361.1"/>
    <property type="molecule type" value="Genomic_DNA"/>
</dbReference>
<dbReference type="EMBL" id="CP025197">
    <property type="protein sequence ID" value="AUG57437.1"/>
    <property type="molecule type" value="Genomic_DNA"/>
</dbReference>
<gene>
    <name evidence="4" type="ORF">B9R14_11775</name>
    <name evidence="3" type="ORF">HVS_07610</name>
</gene>
<evidence type="ECO:0000313" key="3">
    <source>
        <dbReference type="EMBL" id="AUG57437.1"/>
    </source>
</evidence>
<evidence type="ECO:0000313" key="6">
    <source>
        <dbReference type="Proteomes" id="UP000239720"/>
    </source>
</evidence>
<dbReference type="AlphaFoldDB" id="A0A2K9E0Y0"/>
<dbReference type="KEGG" id="hsc:HVS_07610"/>
<sequence>MKRNRILYFSLFTLALLFIYFYGGKIPYMFFYAVVITPLISILLTTLAFLRFTYVEEIDKISIVKGEEFNYSLIIHNEDFFLYPYINVTFSAGNVFLGKQLEKESLSLPPFSKKTFQFKAVAKYRGEYEIGIKSIEFEDYLGIFKLTHRPKSPKVIKVYPRIVELSGVKLKPMLLSESHSIPTSLYENTNTISDIREYIYGDSIRRIHWKLSSKMNKLLVKKFDATSRANSAIILDLTKPGYSDEENLLIEDTIIECAVSFTYYLLGSRASVSLIYYKDSYTEIKAENILQFQNIYDILAKIKFNQDIETKDLLSVYVENNILKKSNILLFTSSVSSALFEELYKATLAGFDVSLIYVSNNNKNEPLDEEKTKMLKELPELGVAAYKISVEDNIKEVFCS</sequence>
<keyword evidence="1" id="KW-1133">Transmembrane helix</keyword>
<feature type="domain" description="DUF58" evidence="2">
    <location>
        <begin position="194"/>
        <end position="280"/>
    </location>
</feature>
<keyword evidence="1" id="KW-0472">Membrane</keyword>
<keyword evidence="1" id="KW-0812">Transmembrane</keyword>
<reference evidence="3 5" key="1">
    <citation type="submission" date="2017-12" db="EMBL/GenBank/DDBJ databases">
        <title>Complete genome sequence of Herbivorax saccincola GGR1, a novel Cellulosome-producing hydrolytic bacterium in a thermophilic biogas plant, established by Illumina and Nanopore MinION sequencing.</title>
        <authorList>
            <person name="Pechtl A."/>
            <person name="Ruckert C."/>
            <person name="Koeck D.E."/>
            <person name="Maus I."/>
            <person name="Winkler A."/>
            <person name="Kalinowski J."/>
            <person name="Puhler A."/>
            <person name="Schwarz W.W."/>
            <person name="Zverlov V.V."/>
            <person name="Schluter A."/>
            <person name="Liebl W."/>
        </authorList>
    </citation>
    <scope>NUCLEOTIDE SEQUENCE [LARGE SCALE GENOMIC DNA]</scope>
    <source>
        <strain evidence="3">GGR1</strain>
        <strain evidence="5">SR1</strain>
    </source>
</reference>
<organism evidence="3 5">
    <name type="scientific">Acetivibrio saccincola</name>
    <dbReference type="NCBI Taxonomy" id="1677857"/>
    <lineage>
        <taxon>Bacteria</taxon>
        <taxon>Bacillati</taxon>
        <taxon>Bacillota</taxon>
        <taxon>Clostridia</taxon>
        <taxon>Eubacteriales</taxon>
        <taxon>Oscillospiraceae</taxon>
        <taxon>Acetivibrio</taxon>
    </lineage>
</organism>